<evidence type="ECO:0000313" key="11">
    <source>
        <dbReference type="Proteomes" id="UP000827092"/>
    </source>
</evidence>
<feature type="signal peptide" evidence="9">
    <location>
        <begin position="1"/>
        <end position="20"/>
    </location>
</feature>
<dbReference type="EMBL" id="JAFNEN010000099">
    <property type="protein sequence ID" value="KAG8194751.1"/>
    <property type="molecule type" value="Genomic_DNA"/>
</dbReference>
<dbReference type="InterPro" id="IPR029033">
    <property type="entry name" value="His_PPase_superfam"/>
</dbReference>
<keyword evidence="6" id="KW-1015">Disulfide bond</keyword>
<dbReference type="PANTHER" id="PTHR11567">
    <property type="entry name" value="ACID PHOSPHATASE-RELATED"/>
    <property type="match status" value="1"/>
</dbReference>
<evidence type="ECO:0000256" key="6">
    <source>
        <dbReference type="ARBA" id="ARBA00023157"/>
    </source>
</evidence>
<reference evidence="10 11" key="1">
    <citation type="journal article" date="2022" name="Nat. Ecol. Evol.">
        <title>A masculinizing supergene underlies an exaggerated male reproductive morph in a spider.</title>
        <authorList>
            <person name="Hendrickx F."/>
            <person name="De Corte Z."/>
            <person name="Sonet G."/>
            <person name="Van Belleghem S.M."/>
            <person name="Kostlbacher S."/>
            <person name="Vangestel C."/>
        </authorList>
    </citation>
    <scope>NUCLEOTIDE SEQUENCE [LARGE SCALE GENOMIC DNA]</scope>
    <source>
        <strain evidence="10">W744_W776</strain>
    </source>
</reference>
<keyword evidence="8" id="KW-0812">Transmembrane</keyword>
<keyword evidence="4 9" id="KW-0732">Signal</keyword>
<protein>
    <recommendedName>
        <fullName evidence="3">acid phosphatase</fullName>
        <ecNumber evidence="3">3.1.3.2</ecNumber>
    </recommendedName>
</protein>
<dbReference type="PROSITE" id="PS00778">
    <property type="entry name" value="HIS_ACID_PHOSPHAT_2"/>
    <property type="match status" value="1"/>
</dbReference>
<evidence type="ECO:0000256" key="7">
    <source>
        <dbReference type="ARBA" id="ARBA00023180"/>
    </source>
</evidence>
<dbReference type="GO" id="GO:0003993">
    <property type="term" value="F:acid phosphatase activity"/>
    <property type="evidence" value="ECO:0007669"/>
    <property type="project" value="UniProtKB-EC"/>
</dbReference>
<comment type="caution">
    <text evidence="10">The sequence shown here is derived from an EMBL/GenBank/DDBJ whole genome shotgun (WGS) entry which is preliminary data.</text>
</comment>
<evidence type="ECO:0000256" key="1">
    <source>
        <dbReference type="ARBA" id="ARBA00000032"/>
    </source>
</evidence>
<organism evidence="10 11">
    <name type="scientific">Oedothorax gibbosus</name>
    <dbReference type="NCBI Taxonomy" id="931172"/>
    <lineage>
        <taxon>Eukaryota</taxon>
        <taxon>Metazoa</taxon>
        <taxon>Ecdysozoa</taxon>
        <taxon>Arthropoda</taxon>
        <taxon>Chelicerata</taxon>
        <taxon>Arachnida</taxon>
        <taxon>Araneae</taxon>
        <taxon>Araneomorphae</taxon>
        <taxon>Entelegynae</taxon>
        <taxon>Araneoidea</taxon>
        <taxon>Linyphiidae</taxon>
        <taxon>Erigoninae</taxon>
        <taxon>Oedothorax</taxon>
    </lineage>
</organism>
<dbReference type="EC" id="3.1.3.2" evidence="3"/>
<dbReference type="InterPro" id="IPR033379">
    <property type="entry name" value="Acid_Pase_AS"/>
</dbReference>
<dbReference type="PROSITE" id="PS00616">
    <property type="entry name" value="HIS_ACID_PHOSPHAT_1"/>
    <property type="match status" value="1"/>
</dbReference>
<gene>
    <name evidence="10" type="ORF">JTE90_026396</name>
</gene>
<evidence type="ECO:0000256" key="2">
    <source>
        <dbReference type="ARBA" id="ARBA00005375"/>
    </source>
</evidence>
<evidence type="ECO:0000256" key="8">
    <source>
        <dbReference type="SAM" id="Phobius"/>
    </source>
</evidence>
<keyword evidence="5" id="KW-0378">Hydrolase</keyword>
<feature type="chain" id="PRO_5043944447" description="acid phosphatase" evidence="9">
    <location>
        <begin position="21"/>
        <end position="427"/>
    </location>
</feature>
<dbReference type="CDD" id="cd07061">
    <property type="entry name" value="HP_HAP_like"/>
    <property type="match status" value="1"/>
</dbReference>
<dbReference type="Proteomes" id="UP000827092">
    <property type="component" value="Unassembled WGS sequence"/>
</dbReference>
<feature type="transmembrane region" description="Helical" evidence="8">
    <location>
        <begin position="379"/>
        <end position="402"/>
    </location>
</feature>
<name>A0AAV6VF04_9ARAC</name>
<evidence type="ECO:0000256" key="3">
    <source>
        <dbReference type="ARBA" id="ARBA00012646"/>
    </source>
</evidence>
<keyword evidence="8" id="KW-0472">Membrane</keyword>
<dbReference type="InterPro" id="IPR050645">
    <property type="entry name" value="Histidine_acid_phosphatase"/>
</dbReference>
<sequence length="427" mass="50105">MKLLLFSLTCVLCQVQPIFSAQNSKLLFVQFLYRHGDRNPINLYPNDPNPESAFKGGLHQLTLLGRKQHYALGKHFRSMYRNFTTFSPYEIAVVSSYADRCVMSAETNLASFFPPNSEWSFENNVNWQPIPIRYLPKAEDKYLEDDSYCPRADEEEKRILYSPEGQQFMAEHKEMYENLTLMSGKDLANWTQASYFHDTIFIEKKYNLSVPSWVEPYYEELTNVSNLAFFWTFNSPLMHRLRAGPLIQRLINNMNDKIAGTLKDLKFQVFSAHDTTIAVVLDALNLFNMIQPPYASTLLFELHEMPNGANALRMLYMNSSRPEERIEEPHVLILEGCSEFCPLSYFINYTKDLMPEDWEQECKLDKTLAEKIKDQKFSIYWLFLFVGVVIASIGVYAVWRIYSRKQDKQKKLRDYLWPEDPAYSFEY</sequence>
<keyword evidence="11" id="KW-1185">Reference proteome</keyword>
<evidence type="ECO:0000256" key="4">
    <source>
        <dbReference type="ARBA" id="ARBA00022729"/>
    </source>
</evidence>
<comment type="catalytic activity">
    <reaction evidence="1">
        <text>a phosphate monoester + H2O = an alcohol + phosphate</text>
        <dbReference type="Rhea" id="RHEA:15017"/>
        <dbReference type="ChEBI" id="CHEBI:15377"/>
        <dbReference type="ChEBI" id="CHEBI:30879"/>
        <dbReference type="ChEBI" id="CHEBI:43474"/>
        <dbReference type="ChEBI" id="CHEBI:67140"/>
        <dbReference type="EC" id="3.1.3.2"/>
    </reaction>
</comment>
<accession>A0AAV6VF04</accession>
<evidence type="ECO:0000256" key="9">
    <source>
        <dbReference type="SAM" id="SignalP"/>
    </source>
</evidence>
<dbReference type="Gene3D" id="3.40.50.1240">
    <property type="entry name" value="Phosphoglycerate mutase-like"/>
    <property type="match status" value="1"/>
</dbReference>
<dbReference type="SUPFAM" id="SSF53254">
    <property type="entry name" value="Phosphoglycerate mutase-like"/>
    <property type="match status" value="1"/>
</dbReference>
<dbReference type="InterPro" id="IPR000560">
    <property type="entry name" value="His_Pase_clade-2"/>
</dbReference>
<dbReference type="PANTHER" id="PTHR11567:SF211">
    <property type="entry name" value="PROSTATIC ACID PHOSPHATASE"/>
    <property type="match status" value="1"/>
</dbReference>
<keyword evidence="7" id="KW-0325">Glycoprotein</keyword>
<proteinExistence type="inferred from homology"/>
<evidence type="ECO:0000256" key="5">
    <source>
        <dbReference type="ARBA" id="ARBA00022801"/>
    </source>
</evidence>
<dbReference type="Pfam" id="PF00328">
    <property type="entry name" value="His_Phos_2"/>
    <property type="match status" value="1"/>
</dbReference>
<evidence type="ECO:0000313" key="10">
    <source>
        <dbReference type="EMBL" id="KAG8194751.1"/>
    </source>
</evidence>
<comment type="similarity">
    <text evidence="2">Belongs to the histidine acid phosphatase family.</text>
</comment>
<dbReference type="AlphaFoldDB" id="A0AAV6VF04"/>
<keyword evidence="8" id="KW-1133">Transmembrane helix</keyword>